<sequence>MYRLNHKNLLRLIGYSCYENDERMLILEVMENGTLHHHLHSNDTNNATASGLMSWNARIRVALDVARGIKYLHEYAILQVIHRDIKSSNILLDANWNAKVANFGLSVVGPKSCGDDDVSHVSLLAAGTTGYMDLENYRLQVVTTKNDVYNFGVVLLELLSGRRAVEKNEKRVPINVVDCVVAYILRADIGRVLDVRVPCPTPFEMDQVACVGYLAADCVTLWGRDRPSMTEIVKTLERALAACLAPPMFSPSNTDDSECFAFYSVPFI</sequence>
<keyword evidence="5" id="KW-0418">Kinase</keyword>
<dbReference type="Gene3D" id="1.10.510.10">
    <property type="entry name" value="Transferase(Phosphotransferase) domain 1"/>
    <property type="match status" value="1"/>
</dbReference>
<comment type="catalytic activity">
    <reaction evidence="7">
        <text>L-threonyl-[protein] + ATP = O-phospho-L-threonyl-[protein] + ADP + H(+)</text>
        <dbReference type="Rhea" id="RHEA:46608"/>
        <dbReference type="Rhea" id="RHEA-COMP:11060"/>
        <dbReference type="Rhea" id="RHEA-COMP:11605"/>
        <dbReference type="ChEBI" id="CHEBI:15378"/>
        <dbReference type="ChEBI" id="CHEBI:30013"/>
        <dbReference type="ChEBI" id="CHEBI:30616"/>
        <dbReference type="ChEBI" id="CHEBI:61977"/>
        <dbReference type="ChEBI" id="CHEBI:456216"/>
        <dbReference type="EC" id="2.7.11.1"/>
    </reaction>
</comment>
<proteinExistence type="predicted"/>
<evidence type="ECO:0000256" key="8">
    <source>
        <dbReference type="ARBA" id="ARBA00048679"/>
    </source>
</evidence>
<dbReference type="PROSITE" id="PS00108">
    <property type="entry name" value="PROTEIN_KINASE_ST"/>
    <property type="match status" value="1"/>
</dbReference>
<comment type="catalytic activity">
    <reaction evidence="8">
        <text>L-seryl-[protein] + ATP = O-phospho-L-seryl-[protein] + ADP + H(+)</text>
        <dbReference type="Rhea" id="RHEA:17989"/>
        <dbReference type="Rhea" id="RHEA-COMP:9863"/>
        <dbReference type="Rhea" id="RHEA-COMP:11604"/>
        <dbReference type="ChEBI" id="CHEBI:15378"/>
        <dbReference type="ChEBI" id="CHEBI:29999"/>
        <dbReference type="ChEBI" id="CHEBI:30616"/>
        <dbReference type="ChEBI" id="CHEBI:83421"/>
        <dbReference type="ChEBI" id="CHEBI:456216"/>
        <dbReference type="EC" id="2.7.11.1"/>
    </reaction>
</comment>
<evidence type="ECO:0000256" key="3">
    <source>
        <dbReference type="ARBA" id="ARBA00022679"/>
    </source>
</evidence>
<evidence type="ECO:0000313" key="11">
    <source>
        <dbReference type="Proteomes" id="UP001152484"/>
    </source>
</evidence>
<dbReference type="PANTHER" id="PTHR46146:SF4">
    <property type="entry name" value="SERINE_THREONINE-PROTEIN KINASE-LIKE PROTEIN CCR4"/>
    <property type="match status" value="1"/>
</dbReference>
<dbReference type="SMART" id="SM00220">
    <property type="entry name" value="S_TKc"/>
    <property type="match status" value="1"/>
</dbReference>
<dbReference type="FunFam" id="1.10.510.10:FF:001023">
    <property type="entry name" value="Os07g0541700 protein"/>
    <property type="match status" value="1"/>
</dbReference>
<dbReference type="InterPro" id="IPR011009">
    <property type="entry name" value="Kinase-like_dom_sf"/>
</dbReference>
<evidence type="ECO:0000256" key="7">
    <source>
        <dbReference type="ARBA" id="ARBA00047899"/>
    </source>
</evidence>
<protein>
    <recommendedName>
        <fullName evidence="1">non-specific serine/threonine protein kinase</fullName>
        <ecNumber evidence="1">2.7.11.1</ecNumber>
    </recommendedName>
</protein>
<evidence type="ECO:0000259" key="9">
    <source>
        <dbReference type="PROSITE" id="PS50011"/>
    </source>
</evidence>
<dbReference type="EMBL" id="CAMAPE010000052">
    <property type="protein sequence ID" value="CAH9109202.1"/>
    <property type="molecule type" value="Genomic_DNA"/>
</dbReference>
<dbReference type="PANTHER" id="PTHR46146">
    <property type="entry name" value="SERINE/THREONINE-PROTEIN KINASE-LIKE PROTEIN CCR4"/>
    <property type="match status" value="1"/>
</dbReference>
<feature type="domain" description="Protein kinase" evidence="9">
    <location>
        <begin position="1"/>
        <end position="240"/>
    </location>
</feature>
<dbReference type="SUPFAM" id="SSF56112">
    <property type="entry name" value="Protein kinase-like (PK-like)"/>
    <property type="match status" value="1"/>
</dbReference>
<name>A0A9P0ZQZ4_CUSEU</name>
<dbReference type="PROSITE" id="PS50011">
    <property type="entry name" value="PROTEIN_KINASE_DOM"/>
    <property type="match status" value="1"/>
</dbReference>
<dbReference type="InterPro" id="IPR000719">
    <property type="entry name" value="Prot_kinase_dom"/>
</dbReference>
<evidence type="ECO:0000256" key="6">
    <source>
        <dbReference type="ARBA" id="ARBA00022840"/>
    </source>
</evidence>
<dbReference type="GO" id="GO:0004674">
    <property type="term" value="F:protein serine/threonine kinase activity"/>
    <property type="evidence" value="ECO:0007669"/>
    <property type="project" value="UniProtKB-KW"/>
</dbReference>
<dbReference type="InterPro" id="IPR001245">
    <property type="entry name" value="Ser-Thr/Tyr_kinase_cat_dom"/>
</dbReference>
<evidence type="ECO:0000256" key="2">
    <source>
        <dbReference type="ARBA" id="ARBA00022527"/>
    </source>
</evidence>
<keyword evidence="11" id="KW-1185">Reference proteome</keyword>
<gene>
    <name evidence="10" type="ORF">CEURO_LOCUS18408</name>
</gene>
<organism evidence="10 11">
    <name type="scientific">Cuscuta europaea</name>
    <name type="common">European dodder</name>
    <dbReference type="NCBI Taxonomy" id="41803"/>
    <lineage>
        <taxon>Eukaryota</taxon>
        <taxon>Viridiplantae</taxon>
        <taxon>Streptophyta</taxon>
        <taxon>Embryophyta</taxon>
        <taxon>Tracheophyta</taxon>
        <taxon>Spermatophyta</taxon>
        <taxon>Magnoliopsida</taxon>
        <taxon>eudicotyledons</taxon>
        <taxon>Gunneridae</taxon>
        <taxon>Pentapetalae</taxon>
        <taxon>asterids</taxon>
        <taxon>lamiids</taxon>
        <taxon>Solanales</taxon>
        <taxon>Convolvulaceae</taxon>
        <taxon>Cuscuteae</taxon>
        <taxon>Cuscuta</taxon>
        <taxon>Cuscuta subgen. Cuscuta</taxon>
    </lineage>
</organism>
<evidence type="ECO:0000256" key="5">
    <source>
        <dbReference type="ARBA" id="ARBA00022777"/>
    </source>
</evidence>
<dbReference type="Pfam" id="PF07714">
    <property type="entry name" value="PK_Tyr_Ser-Thr"/>
    <property type="match status" value="1"/>
</dbReference>
<reference evidence="10" key="1">
    <citation type="submission" date="2022-07" db="EMBL/GenBank/DDBJ databases">
        <authorList>
            <person name="Macas J."/>
            <person name="Novak P."/>
            <person name="Neumann P."/>
        </authorList>
    </citation>
    <scope>NUCLEOTIDE SEQUENCE</scope>
</reference>
<keyword evidence="3" id="KW-0808">Transferase</keyword>
<dbReference type="Proteomes" id="UP001152484">
    <property type="component" value="Unassembled WGS sequence"/>
</dbReference>
<dbReference type="GO" id="GO:0005524">
    <property type="term" value="F:ATP binding"/>
    <property type="evidence" value="ECO:0007669"/>
    <property type="project" value="UniProtKB-KW"/>
</dbReference>
<evidence type="ECO:0000313" key="10">
    <source>
        <dbReference type="EMBL" id="CAH9109202.1"/>
    </source>
</evidence>
<dbReference type="OrthoDB" id="61110at2759"/>
<keyword evidence="6" id="KW-0067">ATP-binding</keyword>
<evidence type="ECO:0000256" key="1">
    <source>
        <dbReference type="ARBA" id="ARBA00012513"/>
    </source>
</evidence>
<dbReference type="PIRSF" id="PIRSF000654">
    <property type="entry name" value="Integrin-linked_kinase"/>
    <property type="match status" value="1"/>
</dbReference>
<keyword evidence="2" id="KW-0723">Serine/threonine-protein kinase</keyword>
<dbReference type="AlphaFoldDB" id="A0A9P0ZQZ4"/>
<evidence type="ECO:0000256" key="4">
    <source>
        <dbReference type="ARBA" id="ARBA00022741"/>
    </source>
</evidence>
<dbReference type="EC" id="2.7.11.1" evidence="1"/>
<keyword evidence="4" id="KW-0547">Nucleotide-binding</keyword>
<accession>A0A9P0ZQZ4</accession>
<comment type="caution">
    <text evidence="10">The sequence shown here is derived from an EMBL/GenBank/DDBJ whole genome shotgun (WGS) entry which is preliminary data.</text>
</comment>
<dbReference type="InterPro" id="IPR008271">
    <property type="entry name" value="Ser/Thr_kinase_AS"/>
</dbReference>